<accession>G0S719</accession>
<feature type="domain" description="BHLH" evidence="3">
    <location>
        <begin position="116"/>
        <end position="260"/>
    </location>
</feature>
<dbReference type="KEGG" id="cthr:CTHT_0035840"/>
<dbReference type="SMART" id="SM00353">
    <property type="entry name" value="HLH"/>
    <property type="match status" value="1"/>
</dbReference>
<dbReference type="Gene3D" id="4.10.280.10">
    <property type="entry name" value="Helix-loop-helix DNA-binding domain"/>
    <property type="match status" value="1"/>
</dbReference>
<dbReference type="InterPro" id="IPR036638">
    <property type="entry name" value="HLH_DNA-bd_sf"/>
</dbReference>
<protein>
    <recommendedName>
        <fullName evidence="3">BHLH domain-containing protein</fullName>
    </recommendedName>
</protein>
<reference evidence="4 5" key="1">
    <citation type="journal article" date="2011" name="Cell">
        <title>Insight into structure and assembly of the nuclear pore complex by utilizing the genome of a eukaryotic thermophile.</title>
        <authorList>
            <person name="Amlacher S."/>
            <person name="Sarges P."/>
            <person name="Flemming D."/>
            <person name="van Noort V."/>
            <person name="Kunze R."/>
            <person name="Devos D.P."/>
            <person name="Arumugam M."/>
            <person name="Bork P."/>
            <person name="Hurt E."/>
        </authorList>
    </citation>
    <scope>NUCLEOTIDE SEQUENCE [LARGE SCALE GENOMIC DNA]</scope>
    <source>
        <strain evidence="5">DSM 1495 / CBS 144.50 / IMI 039719</strain>
    </source>
</reference>
<organism evidence="5">
    <name type="scientific">Chaetomium thermophilum (strain DSM 1495 / CBS 144.50 / IMI 039719)</name>
    <name type="common">Thermochaetoides thermophila</name>
    <dbReference type="NCBI Taxonomy" id="759272"/>
    <lineage>
        <taxon>Eukaryota</taxon>
        <taxon>Fungi</taxon>
        <taxon>Dikarya</taxon>
        <taxon>Ascomycota</taxon>
        <taxon>Pezizomycotina</taxon>
        <taxon>Sordariomycetes</taxon>
        <taxon>Sordariomycetidae</taxon>
        <taxon>Sordariales</taxon>
        <taxon>Chaetomiaceae</taxon>
        <taxon>Thermochaetoides</taxon>
    </lineage>
</organism>
<feature type="compositionally biased region" description="Basic and acidic residues" evidence="2">
    <location>
        <begin position="1"/>
        <end position="10"/>
    </location>
</feature>
<feature type="region of interest" description="Disordered" evidence="2">
    <location>
        <begin position="185"/>
        <end position="224"/>
    </location>
</feature>
<dbReference type="OrthoDB" id="3542681at2759"/>
<evidence type="ECO:0000256" key="1">
    <source>
        <dbReference type="SAM" id="Coils"/>
    </source>
</evidence>
<evidence type="ECO:0000256" key="2">
    <source>
        <dbReference type="SAM" id="MobiDB-lite"/>
    </source>
</evidence>
<dbReference type="eggNOG" id="ENOG502RA20">
    <property type="taxonomic scope" value="Eukaryota"/>
</dbReference>
<feature type="compositionally biased region" description="Low complexity" evidence="2">
    <location>
        <begin position="202"/>
        <end position="220"/>
    </location>
</feature>
<dbReference type="HOGENOM" id="CLU_816366_0_0_1"/>
<proteinExistence type="predicted"/>
<evidence type="ECO:0000313" key="4">
    <source>
        <dbReference type="EMBL" id="EGS21717.1"/>
    </source>
</evidence>
<sequence length="340" mass="37521">MSDRESEESRSSTPLSTDYDSQDSDYEVGKSRKRRHASDGGSKNKKRRKADQKLSSSSQKEQQEETWTTNKPSSATSSSESPERSPGEDNKAPTSTTNNKTTKSSRPHSHSRTRHNLVEQHYRQRLNSQFKRLLDILPSTTTRDGIKPSFTYHHRTPGMPPTPTSNATVLPPLSEVLGTSRNPHVHHHLNGHGRLPSNNYPATTSGDASNSTNNSTSCTAKTPSGVGALVEKGCDRRVSKAEVLDRARLYIQALEREHRRLMAERRELELLWEEHRRREQEAHAAAAAMQGHHAAVPGPPPPTPGAHHAGLQVQGQAGQMTVQVSGYPSPVSQVQGGLRR</sequence>
<dbReference type="Pfam" id="PF00010">
    <property type="entry name" value="HLH"/>
    <property type="match status" value="1"/>
</dbReference>
<dbReference type="GeneID" id="18257622"/>
<name>G0S719_CHATD</name>
<feature type="coiled-coil region" evidence="1">
    <location>
        <begin position="244"/>
        <end position="271"/>
    </location>
</feature>
<dbReference type="Proteomes" id="UP000008066">
    <property type="component" value="Unassembled WGS sequence"/>
</dbReference>
<dbReference type="AlphaFoldDB" id="G0S719"/>
<evidence type="ECO:0000259" key="3">
    <source>
        <dbReference type="SMART" id="SM00353"/>
    </source>
</evidence>
<evidence type="ECO:0000313" key="5">
    <source>
        <dbReference type="Proteomes" id="UP000008066"/>
    </source>
</evidence>
<dbReference type="RefSeq" id="XP_006694013.1">
    <property type="nucleotide sequence ID" value="XM_006693950.1"/>
</dbReference>
<dbReference type="GO" id="GO:0046983">
    <property type="term" value="F:protein dimerization activity"/>
    <property type="evidence" value="ECO:0007669"/>
    <property type="project" value="InterPro"/>
</dbReference>
<feature type="region of interest" description="Disordered" evidence="2">
    <location>
        <begin position="1"/>
        <end position="116"/>
    </location>
</feature>
<feature type="compositionally biased region" description="Basic residues" evidence="2">
    <location>
        <begin position="103"/>
        <end position="115"/>
    </location>
</feature>
<dbReference type="InterPro" id="IPR011598">
    <property type="entry name" value="bHLH_dom"/>
</dbReference>
<feature type="compositionally biased region" description="Basic and acidic residues" evidence="2">
    <location>
        <begin position="81"/>
        <end position="91"/>
    </location>
</feature>
<dbReference type="SUPFAM" id="SSF47459">
    <property type="entry name" value="HLH, helix-loop-helix DNA-binding domain"/>
    <property type="match status" value="1"/>
</dbReference>
<dbReference type="STRING" id="759272.G0S719"/>
<gene>
    <name evidence="4" type="ORF">CTHT_0035840</name>
</gene>
<keyword evidence="5" id="KW-1185">Reference proteome</keyword>
<dbReference type="EMBL" id="GL988041">
    <property type="protein sequence ID" value="EGS21717.1"/>
    <property type="molecule type" value="Genomic_DNA"/>
</dbReference>
<keyword evidence="1" id="KW-0175">Coiled coil</keyword>